<dbReference type="AlphaFoldDB" id="A0A8J8SYF6"/>
<sequence>MFKVRVKDSHVDLGSIYKLEQTSKQFSITNLEANENTGNFMTISSENAQKVKLNRVIMVKNSGKEALLYVSRGIDLEIQNSIFTENHSLARGSIILAETNTAVVHVYNTTFSSNYAIQGGVFFVQIYALINISDCTFERNFALLGGVLYQQSEGYAKFLNSTFRENLAIHASIIYSINSQSSIEISGGQIARNGFSYKTIEQVDSVFGLKGGSSNYSQNYIAALEVQLQQAISLIAVMLKDESYEDFQIQVVKALITIKDGVKVTQQVFLLHQTSASIAEIDGLEYSDTFSMKPLIMTESSIISFNNISFTRIISNTHVIRCLSDSLGHIINLQATNSTFALLYIISSNFIGFIE</sequence>
<gene>
    <name evidence="1" type="ORF">FGO68_gene8181</name>
</gene>
<dbReference type="EMBL" id="RRYP01016575">
    <property type="protein sequence ID" value="TNV74883.1"/>
    <property type="molecule type" value="Genomic_DNA"/>
</dbReference>
<dbReference type="PANTHER" id="PTHR11319:SF35">
    <property type="entry name" value="OUTER MEMBRANE PROTEIN PMPC-RELATED"/>
    <property type="match status" value="1"/>
</dbReference>
<dbReference type="InterPro" id="IPR011050">
    <property type="entry name" value="Pectin_lyase_fold/virulence"/>
</dbReference>
<keyword evidence="2" id="KW-1185">Reference proteome</keyword>
<name>A0A8J8SYF6_HALGN</name>
<comment type="caution">
    <text evidence="1">The sequence shown here is derived from an EMBL/GenBank/DDBJ whole genome shotgun (WGS) entry which is preliminary data.</text>
</comment>
<evidence type="ECO:0000313" key="1">
    <source>
        <dbReference type="EMBL" id="TNV74883.1"/>
    </source>
</evidence>
<accession>A0A8J8SYF6</accession>
<dbReference type="Proteomes" id="UP000785679">
    <property type="component" value="Unassembled WGS sequence"/>
</dbReference>
<dbReference type="PANTHER" id="PTHR11319">
    <property type="entry name" value="G PROTEIN-COUPLED RECEPTOR-RELATED"/>
    <property type="match status" value="1"/>
</dbReference>
<reference evidence="1" key="1">
    <citation type="submission" date="2019-06" db="EMBL/GenBank/DDBJ databases">
        <authorList>
            <person name="Zheng W."/>
        </authorList>
    </citation>
    <scope>NUCLEOTIDE SEQUENCE</scope>
    <source>
        <strain evidence="1">QDHG01</strain>
    </source>
</reference>
<dbReference type="SUPFAM" id="SSF51126">
    <property type="entry name" value="Pectin lyase-like"/>
    <property type="match status" value="1"/>
</dbReference>
<organism evidence="1 2">
    <name type="scientific">Halteria grandinella</name>
    <dbReference type="NCBI Taxonomy" id="5974"/>
    <lineage>
        <taxon>Eukaryota</taxon>
        <taxon>Sar</taxon>
        <taxon>Alveolata</taxon>
        <taxon>Ciliophora</taxon>
        <taxon>Intramacronucleata</taxon>
        <taxon>Spirotrichea</taxon>
        <taxon>Stichotrichia</taxon>
        <taxon>Sporadotrichida</taxon>
        <taxon>Halteriidae</taxon>
        <taxon>Halteria</taxon>
    </lineage>
</organism>
<protein>
    <submittedName>
        <fullName evidence="1">Uncharacterized protein</fullName>
    </submittedName>
</protein>
<evidence type="ECO:0000313" key="2">
    <source>
        <dbReference type="Proteomes" id="UP000785679"/>
    </source>
</evidence>
<proteinExistence type="predicted"/>